<dbReference type="GO" id="GO:0005254">
    <property type="term" value="F:chloride channel activity"/>
    <property type="evidence" value="ECO:0007669"/>
    <property type="project" value="InterPro"/>
</dbReference>
<comment type="subcellular location">
    <subcellularLocation>
        <location evidence="1">Cell membrane</location>
        <topology evidence="1">Multi-pass membrane protein</topology>
    </subcellularLocation>
</comment>
<evidence type="ECO:0000256" key="7">
    <source>
        <dbReference type="ARBA" id="ARBA00023136"/>
    </source>
</evidence>
<dbReference type="Proteomes" id="UP000027466">
    <property type="component" value="Unassembled WGS sequence"/>
</dbReference>
<evidence type="ECO:0000313" key="11">
    <source>
        <dbReference type="Proteomes" id="UP000027466"/>
    </source>
</evidence>
<keyword evidence="7 9" id="KW-0472">Membrane</keyword>
<evidence type="ECO:0000256" key="1">
    <source>
        <dbReference type="ARBA" id="ARBA00004651"/>
    </source>
</evidence>
<gene>
    <name evidence="10" type="ORF">BG61_36345</name>
</gene>
<keyword evidence="5 9" id="KW-1133">Transmembrane helix</keyword>
<comment type="caution">
    <text evidence="10">The sequence shown here is derived from an EMBL/GenBank/DDBJ whole genome shotgun (WGS) entry which is preliminary data.</text>
</comment>
<dbReference type="Pfam" id="PF25539">
    <property type="entry name" value="Bestrophin_2"/>
    <property type="match status" value="1"/>
</dbReference>
<evidence type="ECO:0000256" key="2">
    <source>
        <dbReference type="ARBA" id="ARBA00022448"/>
    </source>
</evidence>
<sequence>MIVRSRENWFRMLFVWDGSVLRSIVPQLVFLSLVSIVALVTDGTLFGEKIPLNTTPFTLTGLTLAIFLAFRNNASFERYIEARALWGGALIGSRSLVSTVISHVPETYPGFDRLQFVRRVIAFSILLKHQLRHTEPPAELLPRAKLHYPAAAVLHELRERLARLVHDGAVDQTVAWTWNRQLDELMNVVGGCERIASTPIPFPYAVLLHRTVYTYCLMLPFGLIDSIGIVTPLISVFLSYTLLALEAIAAQIAEPFGTSPNSLALDSIVRHIERSLLEMCGQPVPPPVSVEAHYELT</sequence>
<keyword evidence="11" id="KW-1185">Reference proteome</keyword>
<dbReference type="EMBL" id="JFHC01000070">
    <property type="protein sequence ID" value="KDR38967.1"/>
    <property type="molecule type" value="Genomic_DNA"/>
</dbReference>
<dbReference type="PANTHER" id="PTHR33281">
    <property type="entry name" value="UPF0187 PROTEIN YNEE"/>
    <property type="match status" value="1"/>
</dbReference>
<dbReference type="RefSeq" id="WP_035934685.1">
    <property type="nucleotide sequence ID" value="NZ_CADFFX010000005.1"/>
</dbReference>
<evidence type="ECO:0000256" key="8">
    <source>
        <dbReference type="ARBA" id="ARBA00034708"/>
    </source>
</evidence>
<keyword evidence="3" id="KW-1003">Cell membrane</keyword>
<evidence type="ECO:0008006" key="12">
    <source>
        <dbReference type="Google" id="ProtNLM"/>
    </source>
</evidence>
<dbReference type="STRING" id="60547.GCA_000751215_04098"/>
<keyword evidence="6" id="KW-0406">Ion transport</keyword>
<evidence type="ECO:0000256" key="9">
    <source>
        <dbReference type="SAM" id="Phobius"/>
    </source>
</evidence>
<keyword evidence="4 9" id="KW-0812">Transmembrane</keyword>
<dbReference type="AlphaFoldDB" id="A0A069PEL0"/>
<proteinExistence type="inferred from homology"/>
<evidence type="ECO:0000256" key="6">
    <source>
        <dbReference type="ARBA" id="ARBA00023065"/>
    </source>
</evidence>
<accession>A0A069PEL0</accession>
<evidence type="ECO:0000313" key="10">
    <source>
        <dbReference type="EMBL" id="KDR38967.1"/>
    </source>
</evidence>
<evidence type="ECO:0000256" key="3">
    <source>
        <dbReference type="ARBA" id="ARBA00022475"/>
    </source>
</evidence>
<reference evidence="10 11" key="1">
    <citation type="submission" date="2014-03" db="EMBL/GenBank/DDBJ databases">
        <title>Draft Genome Sequences of Four Burkholderia Strains.</title>
        <authorList>
            <person name="Liu X.Y."/>
            <person name="Li C.X."/>
            <person name="Xu J.H."/>
        </authorList>
    </citation>
    <scope>NUCLEOTIDE SEQUENCE [LARGE SCALE GENOMIC DNA]</scope>
    <source>
        <strain evidence="10 11">DSM 50014</strain>
    </source>
</reference>
<feature type="transmembrane region" description="Helical" evidence="9">
    <location>
        <begin position="52"/>
        <end position="70"/>
    </location>
</feature>
<keyword evidence="2" id="KW-0813">Transport</keyword>
<dbReference type="PANTHER" id="PTHR33281:SF19">
    <property type="entry name" value="VOLTAGE-DEPENDENT ANION CHANNEL-FORMING PROTEIN YNEE"/>
    <property type="match status" value="1"/>
</dbReference>
<dbReference type="GO" id="GO:0005886">
    <property type="term" value="C:plasma membrane"/>
    <property type="evidence" value="ECO:0007669"/>
    <property type="project" value="UniProtKB-SubCell"/>
</dbReference>
<name>A0A069PEL0_9BURK</name>
<feature type="transmembrane region" description="Helical" evidence="9">
    <location>
        <begin position="20"/>
        <end position="40"/>
    </location>
</feature>
<evidence type="ECO:0000256" key="5">
    <source>
        <dbReference type="ARBA" id="ARBA00022989"/>
    </source>
</evidence>
<dbReference type="InterPro" id="IPR044669">
    <property type="entry name" value="YneE/VCCN1/2-like"/>
</dbReference>
<evidence type="ECO:0000256" key="4">
    <source>
        <dbReference type="ARBA" id="ARBA00022692"/>
    </source>
</evidence>
<protein>
    <recommendedName>
        <fullName evidence="12">Bestrophin</fullName>
    </recommendedName>
</protein>
<organism evidence="10 11">
    <name type="scientific">Caballeronia glathei</name>
    <dbReference type="NCBI Taxonomy" id="60547"/>
    <lineage>
        <taxon>Bacteria</taxon>
        <taxon>Pseudomonadati</taxon>
        <taxon>Pseudomonadota</taxon>
        <taxon>Betaproteobacteria</taxon>
        <taxon>Burkholderiales</taxon>
        <taxon>Burkholderiaceae</taxon>
        <taxon>Caballeronia</taxon>
    </lineage>
</organism>
<comment type="similarity">
    <text evidence="8">Belongs to the anion channel-forming bestrophin (TC 1.A.46) family.</text>
</comment>